<gene>
    <name evidence="5" type="ORF">F1C12_12055</name>
</gene>
<dbReference type="Pfam" id="PF00392">
    <property type="entry name" value="GntR"/>
    <property type="match status" value="1"/>
</dbReference>
<evidence type="ECO:0000259" key="4">
    <source>
        <dbReference type="PROSITE" id="PS50949"/>
    </source>
</evidence>
<dbReference type="InterPro" id="IPR000524">
    <property type="entry name" value="Tscrpt_reg_HTH_GntR"/>
</dbReference>
<dbReference type="InterPro" id="IPR036390">
    <property type="entry name" value="WH_DNA-bd_sf"/>
</dbReference>
<dbReference type="GO" id="GO:0003700">
    <property type="term" value="F:DNA-binding transcription factor activity"/>
    <property type="evidence" value="ECO:0007669"/>
    <property type="project" value="InterPro"/>
</dbReference>
<dbReference type="PROSITE" id="PS50949">
    <property type="entry name" value="HTH_GNTR"/>
    <property type="match status" value="1"/>
</dbReference>
<organism evidence="5 6">
    <name type="scientific">Leifsonia shinshuensis</name>
    <dbReference type="NCBI Taxonomy" id="150026"/>
    <lineage>
        <taxon>Bacteria</taxon>
        <taxon>Bacillati</taxon>
        <taxon>Actinomycetota</taxon>
        <taxon>Actinomycetes</taxon>
        <taxon>Micrococcales</taxon>
        <taxon>Microbacteriaceae</taxon>
        <taxon>Leifsonia</taxon>
    </lineage>
</organism>
<dbReference type="KEGG" id="lse:F1C12_12055"/>
<feature type="domain" description="HTH gntR-type" evidence="4">
    <location>
        <begin position="14"/>
        <end position="81"/>
    </location>
</feature>
<sequence>MPVPGVSEVRQTRVLARDRAYGSLRTAILDGTIRPGEHLDDAELQAWLGMSKTPIRQALHALTIEGFVETAAQSYTRVVEPRVEDAVLHLQTIGVFVLGVLDLTLDGLSAADRDALVADVDRLIAALEAADLEASLAGSQVYYGRLMALCPNRVLLRLAERTLAARAFYVGVAYRALGIDWPEAAQAYAALRSALAAADSRAVTAAEREIFRIDALRLAREEGHA</sequence>
<keyword evidence="3" id="KW-0804">Transcription</keyword>
<evidence type="ECO:0000313" key="5">
    <source>
        <dbReference type="EMBL" id="QNE35789.1"/>
    </source>
</evidence>
<protein>
    <submittedName>
        <fullName evidence="5">GntR family transcriptional regulator</fullName>
    </submittedName>
</protein>
<evidence type="ECO:0000256" key="3">
    <source>
        <dbReference type="ARBA" id="ARBA00023163"/>
    </source>
</evidence>
<dbReference type="Gene3D" id="1.10.10.10">
    <property type="entry name" value="Winged helix-like DNA-binding domain superfamily/Winged helix DNA-binding domain"/>
    <property type="match status" value="1"/>
</dbReference>
<dbReference type="AlphaFoldDB" id="A0A7G6YBC4"/>
<reference evidence="6" key="1">
    <citation type="submission" date="2019-09" db="EMBL/GenBank/DDBJ databases">
        <title>Antimicrobial potential of Antarctic Bacteria.</title>
        <authorList>
            <person name="Benaud N."/>
            <person name="Edwards R.J."/>
            <person name="Ferrari B.C."/>
        </authorList>
    </citation>
    <scope>NUCLEOTIDE SEQUENCE [LARGE SCALE GENOMIC DNA]</scope>
    <source>
        <strain evidence="6">INR9</strain>
    </source>
</reference>
<evidence type="ECO:0000256" key="2">
    <source>
        <dbReference type="ARBA" id="ARBA00023125"/>
    </source>
</evidence>
<keyword evidence="2" id="KW-0238">DNA-binding</keyword>
<name>A0A7G6YBC4_9MICO</name>
<dbReference type="GO" id="GO:0003677">
    <property type="term" value="F:DNA binding"/>
    <property type="evidence" value="ECO:0007669"/>
    <property type="project" value="UniProtKB-KW"/>
</dbReference>
<dbReference type="Proteomes" id="UP000515511">
    <property type="component" value="Chromosome"/>
</dbReference>
<accession>A0A7G6YBC4</accession>
<dbReference type="SMART" id="SM00345">
    <property type="entry name" value="HTH_GNTR"/>
    <property type="match status" value="1"/>
</dbReference>
<dbReference type="InterPro" id="IPR036388">
    <property type="entry name" value="WH-like_DNA-bd_sf"/>
</dbReference>
<dbReference type="EMBL" id="CP043641">
    <property type="protein sequence ID" value="QNE35789.1"/>
    <property type="molecule type" value="Genomic_DNA"/>
</dbReference>
<dbReference type="PANTHER" id="PTHR43537">
    <property type="entry name" value="TRANSCRIPTIONAL REGULATOR, GNTR FAMILY"/>
    <property type="match status" value="1"/>
</dbReference>
<dbReference type="RefSeq" id="WP_185275255.1">
    <property type="nucleotide sequence ID" value="NZ_CP043641.1"/>
</dbReference>
<dbReference type="PANTHER" id="PTHR43537:SF5">
    <property type="entry name" value="UXU OPERON TRANSCRIPTIONAL REGULATOR"/>
    <property type="match status" value="1"/>
</dbReference>
<proteinExistence type="predicted"/>
<evidence type="ECO:0000256" key="1">
    <source>
        <dbReference type="ARBA" id="ARBA00023015"/>
    </source>
</evidence>
<evidence type="ECO:0000313" key="6">
    <source>
        <dbReference type="Proteomes" id="UP000515511"/>
    </source>
</evidence>
<dbReference type="SUPFAM" id="SSF46785">
    <property type="entry name" value="Winged helix' DNA-binding domain"/>
    <property type="match status" value="1"/>
</dbReference>
<keyword evidence="1" id="KW-0805">Transcription regulation</keyword>